<dbReference type="EMBL" id="BRYB01003499">
    <property type="protein sequence ID" value="GMI37839.1"/>
    <property type="molecule type" value="Genomic_DNA"/>
</dbReference>
<keyword evidence="4 5" id="KW-0472">Membrane</keyword>
<feature type="transmembrane region" description="Helical" evidence="5">
    <location>
        <begin position="119"/>
        <end position="137"/>
    </location>
</feature>
<keyword evidence="8" id="KW-1185">Reference proteome</keyword>
<reference evidence="7 8" key="1">
    <citation type="journal article" date="2023" name="Commun. Biol.">
        <title>Genome analysis of Parmales, the sister group of diatoms, reveals the evolutionary specialization of diatoms from phago-mixotrophs to photoautotrophs.</title>
        <authorList>
            <person name="Ban H."/>
            <person name="Sato S."/>
            <person name="Yoshikawa S."/>
            <person name="Yamada K."/>
            <person name="Nakamura Y."/>
            <person name="Ichinomiya M."/>
            <person name="Sato N."/>
            <person name="Blanc-Mathieu R."/>
            <person name="Endo H."/>
            <person name="Kuwata A."/>
            <person name="Ogata H."/>
        </authorList>
    </citation>
    <scope>NUCLEOTIDE SEQUENCE [LARGE SCALE GENOMIC DNA]</scope>
</reference>
<sequence length="282" mass="29493">PPPALSLGTVLAPLCMLRNLSSLAPFSILGTVGLGFTALAMAFRYLSGSYATASPLLAAVAAPLQPAFGVAGWKAFFKPKSAILLCMLSTAYLAHYNAPKFFNELQNNTVARYNKMVGLSFLLSMTLSVSVMSFGFLTFGGAASGLILNNYANIDPLMTFCRVAVAAAIVASYPLTFVGVREGTFDLLNVPVKDRTPSAVNKMTFALLAAFTGGALVVKDLSMILSVGGATLGNFLVFIAPALMFRATFKGPESGTERRVAGSIGAFGVVMGALGCYMSFAK</sequence>
<proteinExistence type="predicted"/>
<gene>
    <name evidence="7" type="ORF">TeGR_g6966</name>
</gene>
<dbReference type="PANTHER" id="PTHR22950:SF652">
    <property type="entry name" value="TRANSMEMBRANE AMINO ACID TRANSPORTER FAMILY PROTEIN"/>
    <property type="match status" value="1"/>
</dbReference>
<name>A0ABQ6N234_9STRA</name>
<accession>A0ABQ6N234</accession>
<evidence type="ECO:0000256" key="2">
    <source>
        <dbReference type="ARBA" id="ARBA00022692"/>
    </source>
</evidence>
<evidence type="ECO:0000313" key="8">
    <source>
        <dbReference type="Proteomes" id="UP001165060"/>
    </source>
</evidence>
<comment type="subcellular location">
    <subcellularLocation>
        <location evidence="1">Membrane</location>
        <topology evidence="1">Multi-pass membrane protein</topology>
    </subcellularLocation>
</comment>
<evidence type="ECO:0000259" key="6">
    <source>
        <dbReference type="Pfam" id="PF01490"/>
    </source>
</evidence>
<feature type="non-terminal residue" evidence="7">
    <location>
        <position position="1"/>
    </location>
</feature>
<evidence type="ECO:0000256" key="5">
    <source>
        <dbReference type="SAM" id="Phobius"/>
    </source>
</evidence>
<protein>
    <recommendedName>
        <fullName evidence="6">Amino acid transporter transmembrane domain-containing protein</fullName>
    </recommendedName>
</protein>
<feature type="domain" description="Amino acid transporter transmembrane" evidence="6">
    <location>
        <begin position="8"/>
        <end position="280"/>
    </location>
</feature>
<feature type="transmembrane region" description="Helical" evidence="5">
    <location>
        <begin position="157"/>
        <end position="178"/>
    </location>
</feature>
<keyword evidence="3 5" id="KW-1133">Transmembrane helix</keyword>
<evidence type="ECO:0000256" key="3">
    <source>
        <dbReference type="ARBA" id="ARBA00022989"/>
    </source>
</evidence>
<organism evidence="7 8">
    <name type="scientific">Tetraparma gracilis</name>
    <dbReference type="NCBI Taxonomy" id="2962635"/>
    <lineage>
        <taxon>Eukaryota</taxon>
        <taxon>Sar</taxon>
        <taxon>Stramenopiles</taxon>
        <taxon>Ochrophyta</taxon>
        <taxon>Bolidophyceae</taxon>
        <taxon>Parmales</taxon>
        <taxon>Triparmaceae</taxon>
        <taxon>Tetraparma</taxon>
    </lineage>
</organism>
<feature type="transmembrane region" description="Helical" evidence="5">
    <location>
        <begin position="224"/>
        <end position="248"/>
    </location>
</feature>
<evidence type="ECO:0000256" key="4">
    <source>
        <dbReference type="ARBA" id="ARBA00023136"/>
    </source>
</evidence>
<dbReference type="InterPro" id="IPR013057">
    <property type="entry name" value="AA_transpt_TM"/>
</dbReference>
<feature type="transmembrane region" description="Helical" evidence="5">
    <location>
        <begin position="20"/>
        <end position="43"/>
    </location>
</feature>
<feature type="transmembrane region" description="Helical" evidence="5">
    <location>
        <begin position="55"/>
        <end position="76"/>
    </location>
</feature>
<dbReference type="PANTHER" id="PTHR22950">
    <property type="entry name" value="AMINO ACID TRANSPORTER"/>
    <property type="match status" value="1"/>
</dbReference>
<evidence type="ECO:0000256" key="1">
    <source>
        <dbReference type="ARBA" id="ARBA00004141"/>
    </source>
</evidence>
<dbReference type="Proteomes" id="UP001165060">
    <property type="component" value="Unassembled WGS sequence"/>
</dbReference>
<dbReference type="Pfam" id="PF01490">
    <property type="entry name" value="Aa_trans"/>
    <property type="match status" value="1"/>
</dbReference>
<keyword evidence="2 5" id="KW-0812">Transmembrane</keyword>
<feature type="transmembrane region" description="Helical" evidence="5">
    <location>
        <begin position="260"/>
        <end position="280"/>
    </location>
</feature>
<evidence type="ECO:0000313" key="7">
    <source>
        <dbReference type="EMBL" id="GMI37839.1"/>
    </source>
</evidence>
<feature type="transmembrane region" description="Helical" evidence="5">
    <location>
        <begin position="199"/>
        <end position="218"/>
    </location>
</feature>
<comment type="caution">
    <text evidence="7">The sequence shown here is derived from an EMBL/GenBank/DDBJ whole genome shotgun (WGS) entry which is preliminary data.</text>
</comment>